<accession>A0AAW6RM76</accession>
<organism evidence="1 2">
    <name type="scientific">Ottowia cancrivicina</name>
    <dbReference type="NCBI Taxonomy" id="3040346"/>
    <lineage>
        <taxon>Bacteria</taxon>
        <taxon>Pseudomonadati</taxon>
        <taxon>Pseudomonadota</taxon>
        <taxon>Betaproteobacteria</taxon>
        <taxon>Burkholderiales</taxon>
        <taxon>Comamonadaceae</taxon>
        <taxon>Ottowia</taxon>
    </lineage>
</organism>
<evidence type="ECO:0000313" key="1">
    <source>
        <dbReference type="EMBL" id="MDG9699937.1"/>
    </source>
</evidence>
<dbReference type="RefSeq" id="WP_146006996.1">
    <property type="nucleotide sequence ID" value="NZ_JARVII010000019.1"/>
</dbReference>
<keyword evidence="2" id="KW-1185">Reference proteome</keyword>
<name>A0AAW6RM76_9BURK</name>
<dbReference type="Proteomes" id="UP001237156">
    <property type="component" value="Unassembled WGS sequence"/>
</dbReference>
<comment type="caution">
    <text evidence="1">The sequence shown here is derived from an EMBL/GenBank/DDBJ whole genome shotgun (WGS) entry which is preliminary data.</text>
</comment>
<protein>
    <submittedName>
        <fullName evidence="1">Uncharacterized protein</fullName>
    </submittedName>
</protein>
<dbReference type="AlphaFoldDB" id="A0AAW6RM76"/>
<gene>
    <name evidence="1" type="ORF">QB898_09480</name>
</gene>
<reference evidence="1 2" key="1">
    <citation type="submission" date="2023-04" db="EMBL/GenBank/DDBJ databases">
        <title>Ottowia paracancer sp. nov., isolated from human stomach.</title>
        <authorList>
            <person name="Song Y."/>
        </authorList>
    </citation>
    <scope>NUCLEOTIDE SEQUENCE [LARGE SCALE GENOMIC DNA]</scope>
    <source>
        <strain evidence="1 2">10c7w1</strain>
    </source>
</reference>
<dbReference type="EMBL" id="JARVII010000019">
    <property type="protein sequence ID" value="MDG9699937.1"/>
    <property type="molecule type" value="Genomic_DNA"/>
</dbReference>
<evidence type="ECO:0000313" key="2">
    <source>
        <dbReference type="Proteomes" id="UP001237156"/>
    </source>
</evidence>
<proteinExistence type="predicted"/>
<sequence length="87" mass="9747">MIVNYSKNGREKQKEISVQTDFRAFCHAIACAPAPLVPRAAPCTPVQGPFNARKPPFSKPQCPYLQKAFLPCLKNTRHTRPPPKELC</sequence>